<evidence type="ECO:0000256" key="3">
    <source>
        <dbReference type="SAM" id="Phobius"/>
    </source>
</evidence>
<evidence type="ECO:0000313" key="5">
    <source>
        <dbReference type="Proteomes" id="UP000095192"/>
    </source>
</evidence>
<proteinExistence type="predicted"/>
<organism evidence="4 5">
    <name type="scientific">Cyclospora cayetanensis</name>
    <dbReference type="NCBI Taxonomy" id="88456"/>
    <lineage>
        <taxon>Eukaryota</taxon>
        <taxon>Sar</taxon>
        <taxon>Alveolata</taxon>
        <taxon>Apicomplexa</taxon>
        <taxon>Conoidasida</taxon>
        <taxon>Coccidia</taxon>
        <taxon>Eucoccidiorida</taxon>
        <taxon>Eimeriorina</taxon>
        <taxon>Eimeriidae</taxon>
        <taxon>Cyclospora</taxon>
    </lineage>
</organism>
<keyword evidence="3" id="KW-1133">Transmembrane helix</keyword>
<reference evidence="4 5" key="1">
    <citation type="journal article" date="2016" name="BMC Genomics">
        <title>Comparative genomics reveals Cyclospora cayetanensis possesses coccidia-like metabolism and invasion components but unique surface antigens.</title>
        <authorList>
            <person name="Liu S."/>
            <person name="Wang L."/>
            <person name="Zheng H."/>
            <person name="Xu Z."/>
            <person name="Roellig D.M."/>
            <person name="Li N."/>
            <person name="Frace M.A."/>
            <person name="Tang K."/>
            <person name="Arrowood M.J."/>
            <person name="Moss D.M."/>
            <person name="Zhang L."/>
            <person name="Feng Y."/>
            <person name="Xiao L."/>
        </authorList>
    </citation>
    <scope>NUCLEOTIDE SEQUENCE [LARGE SCALE GENOMIC DNA]</scope>
    <source>
        <strain evidence="4 5">CHN_HEN01</strain>
    </source>
</reference>
<dbReference type="VEuPathDB" id="ToxoDB:LOC34617971"/>
<feature type="compositionally biased region" description="Basic and acidic residues" evidence="2">
    <location>
        <begin position="168"/>
        <end position="177"/>
    </location>
</feature>
<feature type="region of interest" description="Disordered" evidence="2">
    <location>
        <begin position="154"/>
        <end position="178"/>
    </location>
</feature>
<evidence type="ECO:0000256" key="2">
    <source>
        <dbReference type="SAM" id="MobiDB-lite"/>
    </source>
</evidence>
<dbReference type="AlphaFoldDB" id="A0A1D3CVA4"/>
<evidence type="ECO:0000313" key="4">
    <source>
        <dbReference type="EMBL" id="OEH75124.1"/>
    </source>
</evidence>
<gene>
    <name evidence="4" type="ORF">cyc_00873</name>
</gene>
<dbReference type="EMBL" id="JROU02001824">
    <property type="protein sequence ID" value="OEH75124.1"/>
    <property type="molecule type" value="Genomic_DNA"/>
</dbReference>
<sequence length="335" mass="36487">MNPLLVGHTSATIVPYAMRPARAPGRQLLPLKEAKKTAPPATSPLFLMMPSATSARAAISKAVADAVPCGASVCQGLVQAQSSQPSWAWCKTLPAGLPASSPASFLTKAADALPGSQSDDSRTLWPKSRIGPALTNRLHWGSVLHIAHSTTIAASNQKNTARPLGPKHASEHEHEGSLDNEELLEAVDARLSRVLPEHPDAATIRELIRKMEQLKQEKARLAMFRHQTPKEIRSEYLQMMLTGLFTGLAAAIHPIFFIGSVCGLVRMRRSRVAEVDRDSGTKKVEEINREIKEIRADLNSLLDGISDMCFLFPVEAFTMPERLPPRAIGKQTHPS</sequence>
<keyword evidence="1" id="KW-0175">Coiled coil</keyword>
<evidence type="ECO:0008006" key="6">
    <source>
        <dbReference type="Google" id="ProtNLM"/>
    </source>
</evidence>
<dbReference type="Proteomes" id="UP000095192">
    <property type="component" value="Unassembled WGS sequence"/>
</dbReference>
<name>A0A1D3CVA4_9EIME</name>
<feature type="coiled-coil region" evidence="1">
    <location>
        <begin position="277"/>
        <end position="304"/>
    </location>
</feature>
<accession>A0A1D3CVA4</accession>
<protein>
    <recommendedName>
        <fullName evidence="6">Transmembrane protein</fullName>
    </recommendedName>
</protein>
<dbReference type="InParanoid" id="A0A1D3CVA4"/>
<keyword evidence="5" id="KW-1185">Reference proteome</keyword>
<dbReference type="VEuPathDB" id="ToxoDB:cyc_00873"/>
<comment type="caution">
    <text evidence="4">The sequence shown here is derived from an EMBL/GenBank/DDBJ whole genome shotgun (WGS) entry which is preliminary data.</text>
</comment>
<keyword evidence="3" id="KW-0472">Membrane</keyword>
<keyword evidence="3" id="KW-0812">Transmembrane</keyword>
<evidence type="ECO:0000256" key="1">
    <source>
        <dbReference type="SAM" id="Coils"/>
    </source>
</evidence>
<feature type="transmembrane region" description="Helical" evidence="3">
    <location>
        <begin position="236"/>
        <end position="265"/>
    </location>
</feature>